<evidence type="ECO:0000313" key="3">
    <source>
        <dbReference type="Proteomes" id="UP000584931"/>
    </source>
</evidence>
<dbReference type="Proteomes" id="UP000584931">
    <property type="component" value="Unassembled WGS sequence"/>
</dbReference>
<evidence type="ECO:0000256" key="1">
    <source>
        <dbReference type="SAM" id="MobiDB-lite"/>
    </source>
</evidence>
<reference evidence="2 3" key="1">
    <citation type="submission" date="2020-07" db="EMBL/GenBank/DDBJ databases">
        <title>Sequencing the genomes of 1000 actinobacteria strains.</title>
        <authorList>
            <person name="Klenk H.-P."/>
        </authorList>
    </citation>
    <scope>NUCLEOTIDE SEQUENCE [LARGE SCALE GENOMIC DNA]</scope>
    <source>
        <strain evidence="2 3">DSM 45278</strain>
    </source>
</reference>
<protein>
    <submittedName>
        <fullName evidence="2">Uncharacterized protein</fullName>
    </submittedName>
</protein>
<name>A0A7Y9X9S8_9ACTN</name>
<sequence>MGPGYARVIGALRRTGGSGAGGSPDPNGPVETRVPDGSEAAASEEEAHPRNTAG</sequence>
<evidence type="ECO:0000313" key="2">
    <source>
        <dbReference type="EMBL" id="NYH51866.1"/>
    </source>
</evidence>
<comment type="caution">
    <text evidence="2">The sequence shown here is derived from an EMBL/GenBank/DDBJ whole genome shotgun (WGS) entry which is preliminary data.</text>
</comment>
<gene>
    <name evidence="2" type="ORF">HNR06_001455</name>
</gene>
<feature type="region of interest" description="Disordered" evidence="1">
    <location>
        <begin position="9"/>
        <end position="54"/>
    </location>
</feature>
<organism evidence="2 3">
    <name type="scientific">Nocardiopsis sinuspersici</name>
    <dbReference type="NCBI Taxonomy" id="501010"/>
    <lineage>
        <taxon>Bacteria</taxon>
        <taxon>Bacillati</taxon>
        <taxon>Actinomycetota</taxon>
        <taxon>Actinomycetes</taxon>
        <taxon>Streptosporangiales</taxon>
        <taxon>Nocardiopsidaceae</taxon>
        <taxon>Nocardiopsis</taxon>
    </lineage>
</organism>
<dbReference type="EMBL" id="JACCHL010000001">
    <property type="protein sequence ID" value="NYH51866.1"/>
    <property type="molecule type" value="Genomic_DNA"/>
</dbReference>
<dbReference type="AlphaFoldDB" id="A0A7Y9X9S8"/>
<accession>A0A7Y9X9S8</accession>
<dbReference type="RefSeq" id="WP_179809567.1">
    <property type="nucleotide sequence ID" value="NZ_JACCHL010000001.1"/>
</dbReference>
<feature type="compositionally biased region" description="Basic and acidic residues" evidence="1">
    <location>
        <begin position="45"/>
        <end position="54"/>
    </location>
</feature>
<proteinExistence type="predicted"/>